<protein>
    <submittedName>
        <fullName evidence="1">Uncharacterized protein</fullName>
    </submittedName>
</protein>
<evidence type="ECO:0000313" key="1">
    <source>
        <dbReference type="EMBL" id="RYQ89004.1"/>
    </source>
</evidence>
<keyword evidence="2" id="KW-1185">Reference proteome</keyword>
<dbReference type="EMBL" id="SDMP01000019">
    <property type="protein sequence ID" value="RYQ89004.1"/>
    <property type="molecule type" value="Genomic_DNA"/>
</dbReference>
<gene>
    <name evidence="1" type="ORF">Ahy_B09g095876</name>
</gene>
<sequence length="330" mass="38372">MAVTDLVALKHEDGETIDDYMICFKNARSHCYVSLPENEVVKIAVMELEFYMRRKLFNLHIPELAYLAERVHQVEVLKKEKERYKNERRLKSKPFSRKEKVSYVAMDSSDEEFDLDAEVDLTKLRKGPPYICSLLKKISNNEKSNDSKLKNGKRYSFDILKFDQIFDVLLKDKQLVLPKGRTLLSVKDLKEKPYCKFHQATSHSTNNCVRFRDLIQEAIMEGRLKFDDGKKEMKVDSDPFDSEANFAEPYFGVNMVGISYDFDMALGNFESDVRSMYPGAGDGLLDFLVQQKLKDRDVSLCPRCNAVFYAEPALIIEKKRKKKKLAHREE</sequence>
<comment type="caution">
    <text evidence="1">The sequence shown here is derived from an EMBL/GenBank/DDBJ whole genome shotgun (WGS) entry which is preliminary data.</text>
</comment>
<organism evidence="1 2">
    <name type="scientific">Arachis hypogaea</name>
    <name type="common">Peanut</name>
    <dbReference type="NCBI Taxonomy" id="3818"/>
    <lineage>
        <taxon>Eukaryota</taxon>
        <taxon>Viridiplantae</taxon>
        <taxon>Streptophyta</taxon>
        <taxon>Embryophyta</taxon>
        <taxon>Tracheophyta</taxon>
        <taxon>Spermatophyta</taxon>
        <taxon>Magnoliopsida</taxon>
        <taxon>eudicotyledons</taxon>
        <taxon>Gunneridae</taxon>
        <taxon>Pentapetalae</taxon>
        <taxon>rosids</taxon>
        <taxon>fabids</taxon>
        <taxon>Fabales</taxon>
        <taxon>Fabaceae</taxon>
        <taxon>Papilionoideae</taxon>
        <taxon>50 kb inversion clade</taxon>
        <taxon>dalbergioids sensu lato</taxon>
        <taxon>Dalbergieae</taxon>
        <taxon>Pterocarpus clade</taxon>
        <taxon>Arachis</taxon>
    </lineage>
</organism>
<dbReference type="AlphaFoldDB" id="A0A444XGU7"/>
<evidence type="ECO:0000313" key="2">
    <source>
        <dbReference type="Proteomes" id="UP000289738"/>
    </source>
</evidence>
<dbReference type="Proteomes" id="UP000289738">
    <property type="component" value="Chromosome B09"/>
</dbReference>
<name>A0A444XGU7_ARAHY</name>
<accession>A0A444XGU7</accession>
<reference evidence="1 2" key="1">
    <citation type="submission" date="2019-01" db="EMBL/GenBank/DDBJ databases">
        <title>Sequencing of cultivated peanut Arachis hypogaea provides insights into genome evolution and oil improvement.</title>
        <authorList>
            <person name="Chen X."/>
        </authorList>
    </citation>
    <scope>NUCLEOTIDE SEQUENCE [LARGE SCALE GENOMIC DNA]</scope>
    <source>
        <strain evidence="2">cv. Fuhuasheng</strain>
        <tissue evidence="1">Leaves</tissue>
    </source>
</reference>
<proteinExistence type="predicted"/>